<feature type="transmembrane region" description="Helical" evidence="1">
    <location>
        <begin position="44"/>
        <end position="66"/>
    </location>
</feature>
<evidence type="ECO:0000313" key="2">
    <source>
        <dbReference type="EMBL" id="MDQ0221586.1"/>
    </source>
</evidence>
<feature type="transmembrane region" description="Helical" evidence="1">
    <location>
        <begin position="21"/>
        <end position="38"/>
    </location>
</feature>
<keyword evidence="1" id="KW-0812">Transmembrane</keyword>
<evidence type="ECO:0000256" key="1">
    <source>
        <dbReference type="SAM" id="Phobius"/>
    </source>
</evidence>
<sequence>MKTKWKHVLSQEIGIKYKAGIYSICHLFYIAIFLINQQKYEINLIQLAQIVLLAWTINHIEVYIFANFDEAADQLTGKWWLSALTCSVLYMIAANWLNWFQGSLSVLVGFGTYQLFCYWGVYINNKIKRHIDSKQLNQLLKTYKQGKEKKDV</sequence>
<gene>
    <name evidence="2" type="ORF">J2S23_000117</name>
</gene>
<name>A0ABT9YPP6_9STRE</name>
<organism evidence="2 3">
    <name type="scientific">Streptococcus moroccensis</name>
    <dbReference type="NCBI Taxonomy" id="1451356"/>
    <lineage>
        <taxon>Bacteria</taxon>
        <taxon>Bacillati</taxon>
        <taxon>Bacillota</taxon>
        <taxon>Bacilli</taxon>
        <taxon>Lactobacillales</taxon>
        <taxon>Streptococcaceae</taxon>
        <taxon>Streptococcus</taxon>
    </lineage>
</organism>
<proteinExistence type="predicted"/>
<evidence type="ECO:0000313" key="3">
    <source>
        <dbReference type="Proteomes" id="UP001223079"/>
    </source>
</evidence>
<keyword evidence="1" id="KW-0472">Membrane</keyword>
<keyword evidence="1" id="KW-1133">Transmembrane helix</keyword>
<evidence type="ECO:0008006" key="4">
    <source>
        <dbReference type="Google" id="ProtNLM"/>
    </source>
</evidence>
<dbReference type="RefSeq" id="WP_307120824.1">
    <property type="nucleotide sequence ID" value="NZ_JAUSTM010000001.1"/>
</dbReference>
<accession>A0ABT9YPP6</accession>
<dbReference type="Proteomes" id="UP001223079">
    <property type="component" value="Unassembled WGS sequence"/>
</dbReference>
<feature type="transmembrane region" description="Helical" evidence="1">
    <location>
        <begin position="78"/>
        <end position="97"/>
    </location>
</feature>
<feature type="transmembrane region" description="Helical" evidence="1">
    <location>
        <begin position="103"/>
        <end position="123"/>
    </location>
</feature>
<dbReference type="EMBL" id="JAUSTM010000001">
    <property type="protein sequence ID" value="MDQ0221586.1"/>
    <property type="molecule type" value="Genomic_DNA"/>
</dbReference>
<comment type="caution">
    <text evidence="2">The sequence shown here is derived from an EMBL/GenBank/DDBJ whole genome shotgun (WGS) entry which is preliminary data.</text>
</comment>
<keyword evidence="3" id="KW-1185">Reference proteome</keyword>
<reference evidence="2 3" key="1">
    <citation type="submission" date="2023-07" db="EMBL/GenBank/DDBJ databases">
        <title>Genomic Encyclopedia of Type Strains, Phase IV (KMG-IV): sequencing the most valuable type-strain genomes for metagenomic binning, comparative biology and taxonomic classification.</title>
        <authorList>
            <person name="Goeker M."/>
        </authorList>
    </citation>
    <scope>NUCLEOTIDE SEQUENCE [LARGE SCALE GENOMIC DNA]</scope>
    <source>
        <strain evidence="2 3">DSM 105143</strain>
    </source>
</reference>
<protein>
    <recommendedName>
        <fullName evidence="4">DUF3021 domain-containing protein</fullName>
    </recommendedName>
</protein>